<dbReference type="InterPro" id="IPR050572">
    <property type="entry name" value="Fe-S_Ferredoxin"/>
</dbReference>
<gene>
    <name evidence="6" type="ORF">C1880_02285</name>
</gene>
<dbReference type="PANTHER" id="PTHR43687:SF1">
    <property type="entry name" value="FERREDOXIN III"/>
    <property type="match status" value="1"/>
</dbReference>
<keyword evidence="3" id="KW-0408">Iron</keyword>
<dbReference type="GO" id="GO:0051539">
    <property type="term" value="F:4 iron, 4 sulfur cluster binding"/>
    <property type="evidence" value="ECO:0007669"/>
    <property type="project" value="UniProtKB-KW"/>
</dbReference>
<feature type="domain" description="4Fe-4S ferredoxin-type" evidence="5">
    <location>
        <begin position="53"/>
        <end position="82"/>
    </location>
</feature>
<dbReference type="InterPro" id="IPR017900">
    <property type="entry name" value="4Fe4S_Fe_S_CS"/>
</dbReference>
<evidence type="ECO:0000256" key="1">
    <source>
        <dbReference type="ARBA" id="ARBA00022485"/>
    </source>
</evidence>
<dbReference type="EMBL" id="PPTP01000002">
    <property type="protein sequence ID" value="RDB56619.1"/>
    <property type="molecule type" value="Genomic_DNA"/>
</dbReference>
<keyword evidence="1" id="KW-0004">4Fe-4S</keyword>
<dbReference type="Proteomes" id="UP000253792">
    <property type="component" value="Unassembled WGS sequence"/>
</dbReference>
<evidence type="ECO:0000256" key="3">
    <source>
        <dbReference type="ARBA" id="ARBA00023004"/>
    </source>
</evidence>
<dbReference type="PROSITE" id="PS51379">
    <property type="entry name" value="4FE4S_FER_2"/>
    <property type="match status" value="3"/>
</dbReference>
<accession>A0A369LD34</accession>
<keyword evidence="7" id="KW-1185">Reference proteome</keyword>
<keyword evidence="4" id="KW-0411">Iron-sulfur</keyword>
<feature type="domain" description="4Fe-4S ferredoxin-type" evidence="5">
    <location>
        <begin position="286"/>
        <end position="316"/>
    </location>
</feature>
<proteinExistence type="predicted"/>
<evidence type="ECO:0000256" key="4">
    <source>
        <dbReference type="ARBA" id="ARBA00023014"/>
    </source>
</evidence>
<dbReference type="OrthoDB" id="9803397at2"/>
<evidence type="ECO:0000256" key="2">
    <source>
        <dbReference type="ARBA" id="ARBA00022723"/>
    </source>
</evidence>
<comment type="caution">
    <text evidence="6">The sequence shown here is derived from an EMBL/GenBank/DDBJ whole genome shotgun (WGS) entry which is preliminary data.</text>
</comment>
<dbReference type="PANTHER" id="PTHR43687">
    <property type="entry name" value="ADENYLYLSULFATE REDUCTASE, BETA SUBUNIT"/>
    <property type="match status" value="1"/>
</dbReference>
<keyword evidence="2" id="KW-0479">Metal-binding</keyword>
<sequence length="394" mass="43107">MPSAKNFLGLLEKLQSADITVHQNRCAVVRNRNATCMKCAEVCTSGCISYNDNELIISPEKCIGCGTCATVCPTCALEAHRPNDAELLHRCIQAMRAADGEVVIACEQIVNAAEGLLDLEKVVPVTCLGRVEESLLVTLAVAGAKHVSLVEGKCASCEHATGFHMAEQVRDTANTLLETWNSDTRVDLTSKFPHQVRLEGKSSFDAGKRRFFAEMGSEAKAAAGTTADYAVKETLGIEEKPESRFQKVMGDGTLPHFIPDRRELLLNSLSSLGEPQDVMIETRLWGHVIIDPEKCSSCQMCATFCPTGAISKFTDEDGTFGVEHFPGDCVKCRCCTDICPQQALTLSDEVFAVDLLSGAVERYEMKPLAHPVDDPHQIWRTMKDLLGCDQVYER</sequence>
<evidence type="ECO:0000313" key="7">
    <source>
        <dbReference type="Proteomes" id="UP000253792"/>
    </source>
</evidence>
<dbReference type="InterPro" id="IPR017896">
    <property type="entry name" value="4Fe4S_Fe-S-bd"/>
</dbReference>
<protein>
    <submittedName>
        <fullName evidence="6">4Fe-4S ferredoxin</fullName>
    </submittedName>
</protein>
<dbReference type="Gene3D" id="3.30.70.20">
    <property type="match status" value="2"/>
</dbReference>
<organism evidence="6 7">
    <name type="scientific">Senegalimassilia anaerobia</name>
    <dbReference type="NCBI Taxonomy" id="1473216"/>
    <lineage>
        <taxon>Bacteria</taxon>
        <taxon>Bacillati</taxon>
        <taxon>Actinomycetota</taxon>
        <taxon>Coriobacteriia</taxon>
        <taxon>Coriobacteriales</taxon>
        <taxon>Coriobacteriaceae</taxon>
        <taxon>Senegalimassilia</taxon>
    </lineage>
</organism>
<dbReference type="RefSeq" id="WP_114620141.1">
    <property type="nucleotide sequence ID" value="NZ_PPTP01000002.1"/>
</dbReference>
<evidence type="ECO:0000313" key="6">
    <source>
        <dbReference type="EMBL" id="RDB56619.1"/>
    </source>
</evidence>
<evidence type="ECO:0000259" key="5">
    <source>
        <dbReference type="PROSITE" id="PS51379"/>
    </source>
</evidence>
<feature type="domain" description="4Fe-4S ferredoxin-type" evidence="5">
    <location>
        <begin position="320"/>
        <end position="349"/>
    </location>
</feature>
<dbReference type="PROSITE" id="PS00198">
    <property type="entry name" value="4FE4S_FER_1"/>
    <property type="match status" value="3"/>
</dbReference>
<dbReference type="Pfam" id="PF00037">
    <property type="entry name" value="Fer4"/>
    <property type="match status" value="2"/>
</dbReference>
<dbReference type="SUPFAM" id="SSF54862">
    <property type="entry name" value="4Fe-4S ferredoxins"/>
    <property type="match status" value="2"/>
</dbReference>
<name>A0A369LD34_9ACTN</name>
<dbReference type="STRING" id="1034345.GCA_000236865_00899"/>
<dbReference type="GO" id="GO:0046872">
    <property type="term" value="F:metal ion binding"/>
    <property type="evidence" value="ECO:0007669"/>
    <property type="project" value="UniProtKB-KW"/>
</dbReference>
<dbReference type="AlphaFoldDB" id="A0A369LD34"/>
<reference evidence="6 7" key="1">
    <citation type="journal article" date="2018" name="Elife">
        <title>Discovery and characterization of a prevalent human gut bacterial enzyme sufficient for the inactivation of a family of plant toxins.</title>
        <authorList>
            <person name="Koppel N."/>
            <person name="Bisanz J.E."/>
            <person name="Pandelia M.E."/>
            <person name="Turnbaugh P.J."/>
            <person name="Balskus E.P."/>
        </authorList>
    </citation>
    <scope>NUCLEOTIDE SEQUENCE [LARGE SCALE GENOMIC DNA]</scope>
    <source>
        <strain evidence="7">anaerobia AP69FAA</strain>
    </source>
</reference>